<organism evidence="4 5">
    <name type="scientific">Actinomycetospora endophytica</name>
    <dbReference type="NCBI Taxonomy" id="2291215"/>
    <lineage>
        <taxon>Bacteria</taxon>
        <taxon>Bacillati</taxon>
        <taxon>Actinomycetota</taxon>
        <taxon>Actinomycetes</taxon>
        <taxon>Pseudonocardiales</taxon>
        <taxon>Pseudonocardiaceae</taxon>
        <taxon>Actinomycetospora</taxon>
    </lineage>
</organism>
<dbReference type="InterPro" id="IPR013196">
    <property type="entry name" value="HTH_11"/>
</dbReference>
<dbReference type="PANTHER" id="PTHR34580">
    <property type="match status" value="1"/>
</dbReference>
<dbReference type="SUPFAM" id="SSF46785">
    <property type="entry name" value="Winged helix' DNA-binding domain"/>
    <property type="match status" value="1"/>
</dbReference>
<accession>A0ABS8P722</accession>
<dbReference type="Pfam" id="PF08279">
    <property type="entry name" value="HTH_11"/>
    <property type="match status" value="1"/>
</dbReference>
<reference evidence="4 5" key="1">
    <citation type="submission" date="2021-11" db="EMBL/GenBank/DDBJ databases">
        <title>Draft genome sequence of Actinomycetospora sp. SF1 isolated from the rhizosphere soil.</title>
        <authorList>
            <person name="Duangmal K."/>
            <person name="Chantavorakit T."/>
        </authorList>
    </citation>
    <scope>NUCLEOTIDE SEQUENCE [LARGE SCALE GENOMIC DNA]</scope>
    <source>
        <strain evidence="4 5">TBRC 5722</strain>
    </source>
</reference>
<dbReference type="Pfam" id="PF13280">
    <property type="entry name" value="WYL"/>
    <property type="match status" value="1"/>
</dbReference>
<dbReference type="Gene3D" id="1.10.10.10">
    <property type="entry name" value="Winged helix-like DNA-binding domain superfamily/Winged helix DNA-binding domain"/>
    <property type="match status" value="1"/>
</dbReference>
<gene>
    <name evidence="4" type="ORF">LQ327_11780</name>
</gene>
<dbReference type="InterPro" id="IPR028349">
    <property type="entry name" value="PafC-like"/>
</dbReference>
<evidence type="ECO:0000256" key="1">
    <source>
        <dbReference type="ARBA" id="ARBA00023015"/>
    </source>
</evidence>
<keyword evidence="1" id="KW-0805">Transcription regulation</keyword>
<dbReference type="PROSITE" id="PS52050">
    <property type="entry name" value="WYL"/>
    <property type="match status" value="1"/>
</dbReference>
<evidence type="ECO:0000313" key="4">
    <source>
        <dbReference type="EMBL" id="MCD2194055.1"/>
    </source>
</evidence>
<dbReference type="Pfam" id="PF25583">
    <property type="entry name" value="WCX"/>
    <property type="match status" value="1"/>
</dbReference>
<evidence type="ECO:0000313" key="5">
    <source>
        <dbReference type="Proteomes" id="UP001199469"/>
    </source>
</evidence>
<dbReference type="InterPro" id="IPR057727">
    <property type="entry name" value="WCX_dom"/>
</dbReference>
<dbReference type="InterPro" id="IPR036388">
    <property type="entry name" value="WH-like_DNA-bd_sf"/>
</dbReference>
<dbReference type="EMBL" id="JAJNDB010000002">
    <property type="protein sequence ID" value="MCD2194055.1"/>
    <property type="molecule type" value="Genomic_DNA"/>
</dbReference>
<evidence type="ECO:0000259" key="3">
    <source>
        <dbReference type="PROSITE" id="PS51000"/>
    </source>
</evidence>
<keyword evidence="5" id="KW-1185">Reference proteome</keyword>
<dbReference type="PIRSF" id="PIRSF016838">
    <property type="entry name" value="PafC"/>
    <property type="match status" value="1"/>
</dbReference>
<proteinExistence type="predicted"/>
<dbReference type="PANTHER" id="PTHR34580:SF1">
    <property type="entry name" value="PROTEIN PAFC"/>
    <property type="match status" value="1"/>
</dbReference>
<comment type="caution">
    <text evidence="4">The sequence shown here is derived from an EMBL/GenBank/DDBJ whole genome shotgun (WGS) entry which is preliminary data.</text>
</comment>
<dbReference type="InterPro" id="IPR001034">
    <property type="entry name" value="DeoR_HTH"/>
</dbReference>
<feature type="domain" description="HTH deoR-type" evidence="3">
    <location>
        <begin position="2"/>
        <end position="57"/>
    </location>
</feature>
<dbReference type="RefSeq" id="WP_230733597.1">
    <property type="nucleotide sequence ID" value="NZ_JAJNDB010000002.1"/>
</dbReference>
<dbReference type="InterPro" id="IPR036390">
    <property type="entry name" value="WH_DNA-bd_sf"/>
</dbReference>
<protein>
    <submittedName>
        <fullName evidence="4">YafY family transcriptional regulator</fullName>
    </submittedName>
</protein>
<dbReference type="InterPro" id="IPR026881">
    <property type="entry name" value="WYL_dom"/>
</dbReference>
<keyword evidence="2" id="KW-0804">Transcription</keyword>
<dbReference type="PROSITE" id="PS51000">
    <property type="entry name" value="HTH_DEOR_2"/>
    <property type="match status" value="1"/>
</dbReference>
<name>A0ABS8P722_9PSEU</name>
<sequence length="326" mass="35965">MRASRLLSLLMMLQARGRMTARELADELEVSIRTIYRDMDALTESGVPVYADRGPDGGYSLLEGYRTQLTGMSAEEADSLALSGMPGAAAELGLGRVLAAAQLKVQAALPTELAERSARIAERFHLDAPGWFREADHVPTLTGIADAVWNQRVVRIRYRRWGDEEVERELEPLGIVLKAGVWYLVARPHGVGDPRTYRVARVLELETLDVRFDRPEGFDLWRYWNERSSELTASLYQAEAAVRLSSFGMELAPVVLRPHTARALAEREWPVDDGGWTSAVIPIESIAAARSELLGLGAEIEVVSPPALREQMRDTAAALASLYGPG</sequence>
<dbReference type="Proteomes" id="UP001199469">
    <property type="component" value="Unassembled WGS sequence"/>
</dbReference>
<evidence type="ECO:0000256" key="2">
    <source>
        <dbReference type="ARBA" id="ARBA00023163"/>
    </source>
</evidence>
<dbReference type="InterPro" id="IPR051534">
    <property type="entry name" value="CBASS_pafABC_assoc_protein"/>
</dbReference>